<accession>A0A1I5AYQ3</accession>
<dbReference type="AlphaFoldDB" id="A0A1I5AYQ3"/>
<evidence type="ECO:0000256" key="1">
    <source>
        <dbReference type="SAM" id="Phobius"/>
    </source>
</evidence>
<gene>
    <name evidence="2" type="ORF">SAMN05421741_1091</name>
</gene>
<feature type="transmembrane region" description="Helical" evidence="1">
    <location>
        <begin position="105"/>
        <end position="122"/>
    </location>
</feature>
<keyword evidence="1" id="KW-1133">Transmembrane helix</keyword>
<sequence length="139" mass="15501">ISLKALQSEWCTLPVLVVNKFMNFSKNKSKGRIRVQRYVAHRLFCFDICGQIRLKTLVQVSGRIGIIQRFGHSVQQQDLSVFAVNLLLVIGNSTVQILTLSNLCYHLICVFAGVLFQIPVLVQSLSGISPPFLPSAFPV</sequence>
<organism evidence="2 3">
    <name type="scientific">Paenimyroides ummariense</name>
    <dbReference type="NCBI Taxonomy" id="913024"/>
    <lineage>
        <taxon>Bacteria</taxon>
        <taxon>Pseudomonadati</taxon>
        <taxon>Bacteroidota</taxon>
        <taxon>Flavobacteriia</taxon>
        <taxon>Flavobacteriales</taxon>
        <taxon>Flavobacteriaceae</taxon>
        <taxon>Paenimyroides</taxon>
    </lineage>
</organism>
<keyword evidence="1" id="KW-0472">Membrane</keyword>
<keyword evidence="3" id="KW-1185">Reference proteome</keyword>
<keyword evidence="1" id="KW-0812">Transmembrane</keyword>
<protein>
    <submittedName>
        <fullName evidence="2">Uncharacterized protein</fullName>
    </submittedName>
</protein>
<dbReference type="Proteomes" id="UP000199036">
    <property type="component" value="Unassembled WGS sequence"/>
</dbReference>
<evidence type="ECO:0000313" key="3">
    <source>
        <dbReference type="Proteomes" id="UP000199036"/>
    </source>
</evidence>
<proteinExistence type="predicted"/>
<dbReference type="EMBL" id="FOVI01000009">
    <property type="protein sequence ID" value="SFN67598.1"/>
    <property type="molecule type" value="Genomic_DNA"/>
</dbReference>
<evidence type="ECO:0000313" key="2">
    <source>
        <dbReference type="EMBL" id="SFN67598.1"/>
    </source>
</evidence>
<name>A0A1I5AYQ3_9FLAO</name>
<feature type="non-terminal residue" evidence="2">
    <location>
        <position position="1"/>
    </location>
</feature>
<reference evidence="3" key="1">
    <citation type="submission" date="2016-10" db="EMBL/GenBank/DDBJ databases">
        <authorList>
            <person name="Varghese N."/>
            <person name="Submissions S."/>
        </authorList>
    </citation>
    <scope>NUCLEOTIDE SEQUENCE [LARGE SCALE GENOMIC DNA]</scope>
    <source>
        <strain evidence="3">DS-12</strain>
    </source>
</reference>